<dbReference type="Proteomes" id="UP001359559">
    <property type="component" value="Unassembled WGS sequence"/>
</dbReference>
<comment type="subcellular location">
    <subcellularLocation>
        <location evidence="1">Membrane</location>
        <topology evidence="1">Multi-pass membrane protein</topology>
    </subcellularLocation>
</comment>
<comment type="caution">
    <text evidence="7">The sequence shown here is derived from an EMBL/GenBank/DDBJ whole genome shotgun (WGS) entry which is preliminary data.</text>
</comment>
<reference evidence="7 8" key="1">
    <citation type="submission" date="2024-01" db="EMBL/GenBank/DDBJ databases">
        <title>The genomes of 5 underutilized Papilionoideae crops provide insights into root nodulation and disease resistance.</title>
        <authorList>
            <person name="Yuan L."/>
        </authorList>
    </citation>
    <scope>NUCLEOTIDE SEQUENCE [LARGE SCALE GENOMIC DNA]</scope>
    <source>
        <strain evidence="7">LY-2023</strain>
        <tissue evidence="7">Leaf</tissue>
    </source>
</reference>
<dbReference type="AlphaFoldDB" id="A0AAN9PKL2"/>
<dbReference type="PANTHER" id="PTHR21576:SF78">
    <property type="entry name" value="PROTEIN NUCLEAR FUSION DEFECTIVE 4-LIKE"/>
    <property type="match status" value="1"/>
</dbReference>
<dbReference type="Pfam" id="PF06813">
    <property type="entry name" value="Nodulin-like"/>
    <property type="match status" value="1"/>
</dbReference>
<evidence type="ECO:0000256" key="3">
    <source>
        <dbReference type="ARBA" id="ARBA00022989"/>
    </source>
</evidence>
<keyword evidence="4 5" id="KW-0472">Membrane</keyword>
<dbReference type="GO" id="GO:0016020">
    <property type="term" value="C:membrane"/>
    <property type="evidence" value="ECO:0007669"/>
    <property type="project" value="UniProtKB-SubCell"/>
</dbReference>
<proteinExistence type="predicted"/>
<keyword evidence="2 5" id="KW-0812">Transmembrane</keyword>
<evidence type="ECO:0000256" key="4">
    <source>
        <dbReference type="ARBA" id="ARBA00023136"/>
    </source>
</evidence>
<organism evidence="7 8">
    <name type="scientific">Clitoria ternatea</name>
    <name type="common">Butterfly pea</name>
    <dbReference type="NCBI Taxonomy" id="43366"/>
    <lineage>
        <taxon>Eukaryota</taxon>
        <taxon>Viridiplantae</taxon>
        <taxon>Streptophyta</taxon>
        <taxon>Embryophyta</taxon>
        <taxon>Tracheophyta</taxon>
        <taxon>Spermatophyta</taxon>
        <taxon>Magnoliopsida</taxon>
        <taxon>eudicotyledons</taxon>
        <taxon>Gunneridae</taxon>
        <taxon>Pentapetalae</taxon>
        <taxon>rosids</taxon>
        <taxon>fabids</taxon>
        <taxon>Fabales</taxon>
        <taxon>Fabaceae</taxon>
        <taxon>Papilionoideae</taxon>
        <taxon>50 kb inversion clade</taxon>
        <taxon>NPAAA clade</taxon>
        <taxon>indigoferoid/millettioid clade</taxon>
        <taxon>Phaseoleae</taxon>
        <taxon>Clitoria</taxon>
    </lineage>
</organism>
<gene>
    <name evidence="7" type="ORF">RJT34_12542</name>
</gene>
<accession>A0AAN9PKL2</accession>
<evidence type="ECO:0000256" key="2">
    <source>
        <dbReference type="ARBA" id="ARBA00022692"/>
    </source>
</evidence>
<protein>
    <recommendedName>
        <fullName evidence="6">Nodulin-like domain-containing protein</fullName>
    </recommendedName>
</protein>
<evidence type="ECO:0000256" key="1">
    <source>
        <dbReference type="ARBA" id="ARBA00004141"/>
    </source>
</evidence>
<feature type="transmembrane region" description="Helical" evidence="5">
    <location>
        <begin position="149"/>
        <end position="168"/>
    </location>
</feature>
<feature type="domain" description="Nodulin-like" evidence="6">
    <location>
        <begin position="1"/>
        <end position="84"/>
    </location>
</feature>
<keyword evidence="3 5" id="KW-1133">Transmembrane helix</keyword>
<evidence type="ECO:0000256" key="5">
    <source>
        <dbReference type="SAM" id="Phobius"/>
    </source>
</evidence>
<dbReference type="EMBL" id="JAYKXN010000003">
    <property type="protein sequence ID" value="KAK7301671.1"/>
    <property type="molecule type" value="Genomic_DNA"/>
</dbReference>
<name>A0AAN9PKL2_CLITE</name>
<feature type="transmembrane region" description="Helical" evidence="5">
    <location>
        <begin position="34"/>
        <end position="55"/>
    </location>
</feature>
<dbReference type="InterPro" id="IPR010658">
    <property type="entry name" value="Nodulin-like"/>
</dbReference>
<dbReference type="PANTHER" id="PTHR21576">
    <property type="entry name" value="UNCHARACTERIZED NODULIN-LIKE PROTEIN"/>
    <property type="match status" value="1"/>
</dbReference>
<evidence type="ECO:0000259" key="6">
    <source>
        <dbReference type="Pfam" id="PF06813"/>
    </source>
</evidence>
<keyword evidence="8" id="KW-1185">Reference proteome</keyword>
<sequence length="191" mass="21083">MLSLVPFVFCLVGIFSLREILPENSTTEQDKEETSYFSFSNGVAVVVAVYMLAFGFMPIPNALASRVFVVVLVVLLATPLGIPVHYYLKARGFKAVLDVNELLLGKHNKRVRKSVTDEEASAVVTMTVKSGPVVGEEHTIWEALKTLDFWILFVSNLCGVGTSLVVMYNMRQIRLALGYSNVSLFVSLTSI</sequence>
<evidence type="ECO:0000313" key="7">
    <source>
        <dbReference type="EMBL" id="KAK7301671.1"/>
    </source>
</evidence>
<evidence type="ECO:0000313" key="8">
    <source>
        <dbReference type="Proteomes" id="UP001359559"/>
    </source>
</evidence>
<feature type="transmembrane region" description="Helical" evidence="5">
    <location>
        <begin position="67"/>
        <end position="88"/>
    </location>
</feature>